<name>A0A2W7HYB1_9PROT</name>
<comment type="similarity">
    <text evidence="1">Belongs to the ros/MucR family.</text>
</comment>
<dbReference type="EMBL" id="QKYU01000049">
    <property type="protein sequence ID" value="PZW36978.1"/>
    <property type="molecule type" value="Genomic_DNA"/>
</dbReference>
<dbReference type="GO" id="GO:0003677">
    <property type="term" value="F:DNA binding"/>
    <property type="evidence" value="ECO:0007669"/>
    <property type="project" value="InterPro"/>
</dbReference>
<sequence>MSQENSPDLLGLTVDIVSAHLSNNPVGMADLPALIQQVHRTLASLGTAPAPVVVAAPAEKLQPAVSIKKSIQDDHLVCLEDGKKLKMLKRHLKTSYNLTPEQYREKWGLPSDYPMVAPAYARTRSELAKQIGLGTKPKSARGGDAG</sequence>
<comment type="caution">
    <text evidence="2">The sequence shown here is derived from an EMBL/GenBank/DDBJ whole genome shotgun (WGS) entry which is preliminary data.</text>
</comment>
<dbReference type="OrthoDB" id="9809693at2"/>
<dbReference type="GO" id="GO:0008270">
    <property type="term" value="F:zinc ion binding"/>
    <property type="evidence" value="ECO:0007669"/>
    <property type="project" value="InterPro"/>
</dbReference>
<dbReference type="InterPro" id="IPR008807">
    <property type="entry name" value="ROS_MUCR"/>
</dbReference>
<keyword evidence="3" id="KW-1185">Reference proteome</keyword>
<organism evidence="2 3">
    <name type="scientific">Humitalea rosea</name>
    <dbReference type="NCBI Taxonomy" id="990373"/>
    <lineage>
        <taxon>Bacteria</taxon>
        <taxon>Pseudomonadati</taxon>
        <taxon>Pseudomonadota</taxon>
        <taxon>Alphaproteobacteria</taxon>
        <taxon>Acetobacterales</taxon>
        <taxon>Roseomonadaceae</taxon>
        <taxon>Humitalea</taxon>
    </lineage>
</organism>
<dbReference type="Pfam" id="PF05443">
    <property type="entry name" value="ROS_MUCR"/>
    <property type="match status" value="1"/>
</dbReference>
<evidence type="ECO:0000256" key="1">
    <source>
        <dbReference type="ARBA" id="ARBA00007031"/>
    </source>
</evidence>
<reference evidence="2 3" key="1">
    <citation type="submission" date="2018-06" db="EMBL/GenBank/DDBJ databases">
        <title>Genomic Encyclopedia of Archaeal and Bacterial Type Strains, Phase II (KMG-II): from individual species to whole genera.</title>
        <authorList>
            <person name="Goeker M."/>
        </authorList>
    </citation>
    <scope>NUCLEOTIDE SEQUENCE [LARGE SCALE GENOMIC DNA]</scope>
    <source>
        <strain evidence="2 3">DSM 24525</strain>
    </source>
</reference>
<dbReference type="Gene3D" id="1.10.10.1550">
    <property type="entry name" value="ROS/MUCR transcriptional regulator protein"/>
    <property type="match status" value="1"/>
</dbReference>
<protein>
    <submittedName>
        <fullName evidence="2">MucR family transcriptional regulator</fullName>
    </submittedName>
</protein>
<accession>A0A2W7HYB1</accession>
<dbReference type="AlphaFoldDB" id="A0A2W7HYB1"/>
<dbReference type="InterPro" id="IPR041920">
    <property type="entry name" value="ROS/MUCR_sf"/>
</dbReference>
<gene>
    <name evidence="2" type="ORF">C8P66_1493</name>
</gene>
<dbReference type="RefSeq" id="WP_111400606.1">
    <property type="nucleotide sequence ID" value="NZ_QKYU01000049.1"/>
</dbReference>
<evidence type="ECO:0000313" key="2">
    <source>
        <dbReference type="EMBL" id="PZW36978.1"/>
    </source>
</evidence>
<proteinExistence type="inferred from homology"/>
<dbReference type="Proteomes" id="UP000249688">
    <property type="component" value="Unassembled WGS sequence"/>
</dbReference>
<dbReference type="GO" id="GO:0006355">
    <property type="term" value="P:regulation of DNA-templated transcription"/>
    <property type="evidence" value="ECO:0007669"/>
    <property type="project" value="InterPro"/>
</dbReference>
<evidence type="ECO:0000313" key="3">
    <source>
        <dbReference type="Proteomes" id="UP000249688"/>
    </source>
</evidence>